<sequence length="314" mass="36331">MFKGLARFVAVFLSVIAIAGGLVFGAFLWIDSQEEPTGSVSADSQEDSEVSNRVKEKDEEVEILKEESIKQNDDMKKDDKPFSNIYEWDDETVQTLIHRMSHQKVKADEKRGFILMTDEKINTLLEKIEYKGLEHEDTYREILEEWKQGDFSNVVEHHNTIWELQGGKVGKAHGRLSEHEEQAYISAYANPPMEKGKGKSFLNADEFMLYIDSTSSKMMSDSEYDSIDDFIAQAKKDVDRGIGADYETQIEIGNHIARYGVHFFSSTGEQIRVYLKGLVREAMPFHEDSERLSDEERKKEFRELYELVNKYDEY</sequence>
<keyword evidence="3" id="KW-1185">Reference proteome</keyword>
<evidence type="ECO:0000313" key="2">
    <source>
        <dbReference type="EMBL" id="MBR7553179.1"/>
    </source>
</evidence>
<dbReference type="RefSeq" id="WP_212368060.1">
    <property type="nucleotide sequence ID" value="NZ_JAGSIE010000009.1"/>
</dbReference>
<dbReference type="InterPro" id="IPR046208">
    <property type="entry name" value="DUF6241"/>
</dbReference>
<dbReference type="EMBL" id="JAGSIE010000009">
    <property type="protein sequence ID" value="MBR7553179.1"/>
    <property type="molecule type" value="Genomic_DNA"/>
</dbReference>
<name>A0A941HTD7_9BACI</name>
<organism evidence="2 3">
    <name type="scientific">Allobacillus saliphilus</name>
    <dbReference type="NCBI Taxonomy" id="2912308"/>
    <lineage>
        <taxon>Bacteria</taxon>
        <taxon>Bacillati</taxon>
        <taxon>Bacillota</taxon>
        <taxon>Bacilli</taxon>
        <taxon>Bacillales</taxon>
        <taxon>Bacillaceae</taxon>
        <taxon>Allobacillus</taxon>
    </lineage>
</organism>
<accession>A0A941HTD7</accession>
<evidence type="ECO:0000256" key="1">
    <source>
        <dbReference type="SAM" id="MobiDB-lite"/>
    </source>
</evidence>
<dbReference type="Pfam" id="PF19754">
    <property type="entry name" value="DUF6241"/>
    <property type="match status" value="1"/>
</dbReference>
<proteinExistence type="predicted"/>
<comment type="caution">
    <text evidence="2">The sequence shown here is derived from an EMBL/GenBank/DDBJ whole genome shotgun (WGS) entry which is preliminary data.</text>
</comment>
<dbReference type="Proteomes" id="UP000675431">
    <property type="component" value="Unassembled WGS sequence"/>
</dbReference>
<reference evidence="2 3" key="1">
    <citation type="submission" date="2021-04" db="EMBL/GenBank/DDBJ databases">
        <title>Allobacillus sp. nov. SKP8-2 isolated from shrimp paste.</title>
        <authorList>
            <person name="Tanasupawat S."/>
            <person name="Yiamsombat S."/>
            <person name="Kanchanasin P."/>
            <person name="Kuncharoen N."/>
        </authorList>
    </citation>
    <scope>NUCLEOTIDE SEQUENCE [LARGE SCALE GENOMIC DNA]</scope>
    <source>
        <strain evidence="2 3">SKP8-2</strain>
    </source>
</reference>
<dbReference type="AlphaFoldDB" id="A0A941HTD7"/>
<evidence type="ECO:0000313" key="3">
    <source>
        <dbReference type="Proteomes" id="UP000675431"/>
    </source>
</evidence>
<feature type="region of interest" description="Disordered" evidence="1">
    <location>
        <begin position="37"/>
        <end position="56"/>
    </location>
</feature>
<protein>
    <submittedName>
        <fullName evidence="2">Uncharacterized protein</fullName>
    </submittedName>
</protein>
<gene>
    <name evidence="2" type="ORF">KC820_03320</name>
</gene>